<evidence type="ECO:0000256" key="5">
    <source>
        <dbReference type="ARBA" id="ARBA00022617"/>
    </source>
</evidence>
<evidence type="ECO:0000256" key="2">
    <source>
        <dbReference type="ARBA" id="ARBA00007866"/>
    </source>
</evidence>
<dbReference type="Gene3D" id="1.10.287.90">
    <property type="match status" value="1"/>
</dbReference>
<evidence type="ECO:0000256" key="3">
    <source>
        <dbReference type="ARBA" id="ARBA00012949"/>
    </source>
</evidence>
<dbReference type="Pfam" id="PF02790">
    <property type="entry name" value="COX2_TM"/>
    <property type="match status" value="1"/>
</dbReference>
<evidence type="ECO:0000256" key="14">
    <source>
        <dbReference type="ARBA" id="ARBA00023136"/>
    </source>
</evidence>
<dbReference type="GO" id="GO:0004129">
    <property type="term" value="F:cytochrome-c oxidase activity"/>
    <property type="evidence" value="ECO:0007669"/>
    <property type="project" value="UniProtKB-EC"/>
</dbReference>
<dbReference type="SUPFAM" id="SSF46626">
    <property type="entry name" value="Cytochrome c"/>
    <property type="match status" value="1"/>
</dbReference>
<evidence type="ECO:0000259" key="17">
    <source>
        <dbReference type="PROSITE" id="PS50857"/>
    </source>
</evidence>
<gene>
    <name evidence="21" type="ORF">UFOPK3099_01464</name>
    <name evidence="22" type="ORF">UFOPK3267_01746</name>
    <name evidence="23" type="ORF">UFOPK3651_00904</name>
    <name evidence="24" type="ORF">UFOPK3931_01991</name>
    <name evidence="20" type="ORF">UFOPK4189_00921</name>
</gene>
<dbReference type="Pfam" id="PF00116">
    <property type="entry name" value="COX2"/>
    <property type="match status" value="1"/>
</dbReference>
<feature type="transmembrane region" description="Helical" evidence="16">
    <location>
        <begin position="85"/>
        <end position="106"/>
    </location>
</feature>
<evidence type="ECO:0000256" key="15">
    <source>
        <dbReference type="ARBA" id="ARBA00031389"/>
    </source>
</evidence>
<dbReference type="InterPro" id="IPR002429">
    <property type="entry name" value="CcO_II-like_C"/>
</dbReference>
<evidence type="ECO:0000256" key="8">
    <source>
        <dbReference type="ARBA" id="ARBA00022723"/>
    </source>
</evidence>
<keyword evidence="5" id="KW-0349">Heme</keyword>
<feature type="domain" description="Cytochrome oxidase subunit II transmembrane region profile" evidence="18">
    <location>
        <begin position="60"/>
        <end position="155"/>
    </location>
</feature>
<comment type="similarity">
    <text evidence="2">Belongs to the cytochrome c oxidase subunit 2 family.</text>
</comment>
<protein>
    <recommendedName>
        <fullName evidence="3">cytochrome-c oxidase</fullName>
        <ecNumber evidence="3">7.1.1.9</ecNumber>
    </recommendedName>
    <alternativeName>
        <fullName evidence="15">Cytochrome c oxidase polypeptide II</fullName>
    </alternativeName>
</protein>
<evidence type="ECO:0000256" key="12">
    <source>
        <dbReference type="ARBA" id="ARBA00023004"/>
    </source>
</evidence>
<feature type="transmembrane region" description="Helical" evidence="16">
    <location>
        <begin position="127"/>
        <end position="149"/>
    </location>
</feature>
<dbReference type="EMBL" id="CAESGF010000004">
    <property type="protein sequence ID" value="CAB4363142.1"/>
    <property type="molecule type" value="Genomic_DNA"/>
</dbReference>
<dbReference type="PANTHER" id="PTHR22888:SF9">
    <property type="entry name" value="CYTOCHROME C OXIDASE SUBUNIT 2"/>
    <property type="match status" value="1"/>
</dbReference>
<dbReference type="NCBIfam" id="TIGR02866">
    <property type="entry name" value="CoxB"/>
    <property type="match status" value="1"/>
</dbReference>
<dbReference type="PANTHER" id="PTHR22888">
    <property type="entry name" value="CYTOCHROME C OXIDASE, SUBUNIT II"/>
    <property type="match status" value="1"/>
</dbReference>
<dbReference type="InterPro" id="IPR009056">
    <property type="entry name" value="Cyt_c-like_dom"/>
</dbReference>
<dbReference type="EC" id="7.1.1.9" evidence="3"/>
<evidence type="ECO:0000256" key="13">
    <source>
        <dbReference type="ARBA" id="ARBA00023008"/>
    </source>
</evidence>
<evidence type="ECO:0000313" key="22">
    <source>
        <dbReference type="EMBL" id="CAB4851825.1"/>
    </source>
</evidence>
<evidence type="ECO:0000313" key="21">
    <source>
        <dbReference type="EMBL" id="CAB4822392.1"/>
    </source>
</evidence>
<dbReference type="PRINTS" id="PR01166">
    <property type="entry name" value="CYCOXIDASEII"/>
</dbReference>
<dbReference type="InterPro" id="IPR011759">
    <property type="entry name" value="Cyt_c_oxidase_su2_TM_dom"/>
</dbReference>
<dbReference type="InterPro" id="IPR014222">
    <property type="entry name" value="Cyt_c_oxidase_su2"/>
</dbReference>
<keyword evidence="13" id="KW-0186">Copper</keyword>
<evidence type="ECO:0000256" key="9">
    <source>
        <dbReference type="ARBA" id="ARBA00022967"/>
    </source>
</evidence>
<keyword evidence="4" id="KW-0813">Transport</keyword>
<dbReference type="GO" id="GO:0016020">
    <property type="term" value="C:membrane"/>
    <property type="evidence" value="ECO:0007669"/>
    <property type="project" value="UniProtKB-SubCell"/>
</dbReference>
<dbReference type="InterPro" id="IPR001505">
    <property type="entry name" value="Copper_CuA"/>
</dbReference>
<dbReference type="SUPFAM" id="SSF81464">
    <property type="entry name" value="Cytochrome c oxidase subunit II-like, transmembrane region"/>
    <property type="match status" value="1"/>
</dbReference>
<dbReference type="GO" id="GO:0042773">
    <property type="term" value="P:ATP synthesis coupled electron transport"/>
    <property type="evidence" value="ECO:0007669"/>
    <property type="project" value="TreeGrafter"/>
</dbReference>
<dbReference type="EMBL" id="CAFBOL010000058">
    <property type="protein sequence ID" value="CAB4998765.1"/>
    <property type="molecule type" value="Genomic_DNA"/>
</dbReference>
<evidence type="ECO:0000259" key="18">
    <source>
        <dbReference type="PROSITE" id="PS50999"/>
    </source>
</evidence>
<keyword evidence="10" id="KW-0249">Electron transport</keyword>
<keyword evidence="7 16" id="KW-0812">Transmembrane</keyword>
<dbReference type="PROSITE" id="PS00078">
    <property type="entry name" value="COX2"/>
    <property type="match status" value="1"/>
</dbReference>
<feature type="domain" description="Cytochrome oxidase subunit II copper A binding" evidence="17">
    <location>
        <begin position="155"/>
        <end position="277"/>
    </location>
</feature>
<keyword evidence="12" id="KW-0408">Iron</keyword>
<dbReference type="PROSITE" id="PS51007">
    <property type="entry name" value="CYTC"/>
    <property type="match status" value="1"/>
</dbReference>
<dbReference type="PROSITE" id="PS50999">
    <property type="entry name" value="COX2_TM"/>
    <property type="match status" value="1"/>
</dbReference>
<feature type="domain" description="Cytochrome c" evidence="19">
    <location>
        <begin position="289"/>
        <end position="437"/>
    </location>
</feature>
<dbReference type="AlphaFoldDB" id="A0A6J7P2R8"/>
<dbReference type="EMBL" id="CAFBMT010000004">
    <property type="protein sequence ID" value="CAB4921837.1"/>
    <property type="molecule type" value="Genomic_DNA"/>
</dbReference>
<keyword evidence="9" id="KW-1278">Translocase</keyword>
<dbReference type="GO" id="GO:0005507">
    <property type="term" value="F:copper ion binding"/>
    <property type="evidence" value="ECO:0007669"/>
    <property type="project" value="InterPro"/>
</dbReference>
<dbReference type="InterPro" id="IPR036257">
    <property type="entry name" value="Cyt_c_oxidase_su2_TM_sf"/>
</dbReference>
<evidence type="ECO:0000256" key="16">
    <source>
        <dbReference type="SAM" id="Phobius"/>
    </source>
</evidence>
<dbReference type="EMBL" id="CAFAAV010000107">
    <property type="protein sequence ID" value="CAB4822392.1"/>
    <property type="molecule type" value="Genomic_DNA"/>
</dbReference>
<evidence type="ECO:0000256" key="1">
    <source>
        <dbReference type="ARBA" id="ARBA00004141"/>
    </source>
</evidence>
<name>A0A6J7P2R8_9ZZZZ</name>
<sequence length="437" mass="47315">MPNERPCRGSLVRVEVVAPPSGESGIGWRAAASLDSVFVKPSRRRRVAAAAALGLLLAGCAKNAPQDTFDPAGSNARSIDNLQRPVFYVAGVVGIIVFAVVGYAMWKFKDRGQDIPEQSHGNPKLEIALTILPAIILAAICVPTVSQVFSLDKKDNNCVINVTGQQWWWEYDYAKGSECGGVVIPESIVTSGELVIPANTDVLLRITSRDVIHSFWIPRLNGKRDAVPGRLHTLRMQADKPGIYTGQCTEFCGLSHSRMRQAAVALNTADFQTWVTNQTEAYASPEAGSAAAVGQSTFIAQCSRCHQVNGLQDGDGKPVLAEPDLYVLSGAAPNLTNLLTRTAIAGWTFDLLTTTCRETLWNAPPDEFGALYLKGITAECFNEANLREWIRNAPAMKPMYTDPKNLGSTGGKTRGMPALGLTEAQIDQIIAYLLERK</sequence>
<dbReference type="GO" id="GO:0016491">
    <property type="term" value="F:oxidoreductase activity"/>
    <property type="evidence" value="ECO:0007669"/>
    <property type="project" value="InterPro"/>
</dbReference>
<dbReference type="InterPro" id="IPR036909">
    <property type="entry name" value="Cyt_c-like_dom_sf"/>
</dbReference>
<evidence type="ECO:0000259" key="19">
    <source>
        <dbReference type="PROSITE" id="PS51007"/>
    </source>
</evidence>
<evidence type="ECO:0000256" key="6">
    <source>
        <dbReference type="ARBA" id="ARBA00022660"/>
    </source>
</evidence>
<dbReference type="GO" id="GO:0020037">
    <property type="term" value="F:heme binding"/>
    <property type="evidence" value="ECO:0007669"/>
    <property type="project" value="InterPro"/>
</dbReference>
<evidence type="ECO:0000256" key="7">
    <source>
        <dbReference type="ARBA" id="ARBA00022692"/>
    </source>
</evidence>
<evidence type="ECO:0000313" key="23">
    <source>
        <dbReference type="EMBL" id="CAB4921837.1"/>
    </source>
</evidence>
<evidence type="ECO:0000256" key="10">
    <source>
        <dbReference type="ARBA" id="ARBA00022982"/>
    </source>
</evidence>
<organism evidence="24">
    <name type="scientific">freshwater metagenome</name>
    <dbReference type="NCBI Taxonomy" id="449393"/>
    <lineage>
        <taxon>unclassified sequences</taxon>
        <taxon>metagenomes</taxon>
        <taxon>ecological metagenomes</taxon>
    </lineage>
</organism>
<dbReference type="InterPro" id="IPR008972">
    <property type="entry name" value="Cupredoxin"/>
</dbReference>
<keyword evidence="8" id="KW-0479">Metal-binding</keyword>
<dbReference type="SUPFAM" id="SSF49503">
    <property type="entry name" value="Cupredoxins"/>
    <property type="match status" value="1"/>
</dbReference>
<accession>A0A6J7P2R8</accession>
<proteinExistence type="inferred from homology"/>
<keyword evidence="11 16" id="KW-1133">Transmembrane helix</keyword>
<keyword evidence="6" id="KW-0679">Respiratory chain</keyword>
<dbReference type="InterPro" id="IPR045187">
    <property type="entry name" value="CcO_II"/>
</dbReference>
<reference evidence="24" key="1">
    <citation type="submission" date="2020-05" db="EMBL/GenBank/DDBJ databases">
        <authorList>
            <person name="Chiriac C."/>
            <person name="Salcher M."/>
            <person name="Ghai R."/>
            <person name="Kavagutti S V."/>
        </authorList>
    </citation>
    <scope>NUCLEOTIDE SEQUENCE</scope>
</reference>
<dbReference type="EMBL" id="CAFBIY010000098">
    <property type="protein sequence ID" value="CAB4851825.1"/>
    <property type="molecule type" value="Genomic_DNA"/>
</dbReference>
<evidence type="ECO:0000256" key="4">
    <source>
        <dbReference type="ARBA" id="ARBA00022448"/>
    </source>
</evidence>
<evidence type="ECO:0000256" key="11">
    <source>
        <dbReference type="ARBA" id="ARBA00022989"/>
    </source>
</evidence>
<dbReference type="PROSITE" id="PS50857">
    <property type="entry name" value="COX2_CUA"/>
    <property type="match status" value="1"/>
</dbReference>
<dbReference type="Gene3D" id="2.60.40.420">
    <property type="entry name" value="Cupredoxins - blue copper proteins"/>
    <property type="match status" value="1"/>
</dbReference>
<keyword evidence="14 16" id="KW-0472">Membrane</keyword>
<comment type="subcellular location">
    <subcellularLocation>
        <location evidence="1">Membrane</location>
        <topology evidence="1">Multi-pass membrane protein</topology>
    </subcellularLocation>
</comment>
<evidence type="ECO:0000313" key="20">
    <source>
        <dbReference type="EMBL" id="CAB4363142.1"/>
    </source>
</evidence>
<evidence type="ECO:0000313" key="24">
    <source>
        <dbReference type="EMBL" id="CAB4998765.1"/>
    </source>
</evidence>